<keyword evidence="15" id="KW-0456">Lyase</keyword>
<evidence type="ECO:0000313" key="24">
    <source>
        <dbReference type="Proteomes" id="UP000327085"/>
    </source>
</evidence>
<evidence type="ECO:0000256" key="9">
    <source>
        <dbReference type="ARBA" id="ARBA00022640"/>
    </source>
</evidence>
<keyword evidence="12" id="KW-0560">Oxidoreductase</keyword>
<name>A0A5E4GDP9_PRUDU</name>
<dbReference type="InterPro" id="IPR058192">
    <property type="entry name" value="WHD_ROQ1-like"/>
</dbReference>
<evidence type="ECO:0000256" key="18">
    <source>
        <dbReference type="ARBA" id="ARBA00049469"/>
    </source>
</evidence>
<comment type="subcellular location">
    <subcellularLocation>
        <location evidence="1">Plastid</location>
        <location evidence="1">Chloroplast</location>
    </subcellularLocation>
</comment>
<protein>
    <recommendedName>
        <fullName evidence="4">Ribulose bisphosphate carboxylase large chain</fullName>
        <ecNumber evidence="3">4.1.1.39</ecNumber>
    </recommendedName>
</protein>
<keyword evidence="9" id="KW-0934">Plastid</keyword>
<dbReference type="Gramene" id="VVA37989">
    <property type="protein sequence ID" value="VVA37989"/>
    <property type="gene ID" value="Prudul26B023113"/>
</dbReference>
<dbReference type="InterPro" id="IPR000157">
    <property type="entry name" value="TIR_dom"/>
</dbReference>
<dbReference type="SUPFAM" id="SSF52200">
    <property type="entry name" value="Toll/Interleukin receptor TIR domain"/>
    <property type="match status" value="1"/>
</dbReference>
<comment type="catalytic activity">
    <reaction evidence="18">
        <text>2 (2R)-3-phosphoglycerate + 2 H(+) = D-ribulose 1,5-bisphosphate + CO2 + H2O</text>
        <dbReference type="Rhea" id="RHEA:23124"/>
        <dbReference type="ChEBI" id="CHEBI:15377"/>
        <dbReference type="ChEBI" id="CHEBI:15378"/>
        <dbReference type="ChEBI" id="CHEBI:16526"/>
        <dbReference type="ChEBI" id="CHEBI:57870"/>
        <dbReference type="ChEBI" id="CHEBI:58272"/>
        <dbReference type="EC" id="4.1.1.39"/>
    </reaction>
</comment>
<dbReference type="PRINTS" id="PR00364">
    <property type="entry name" value="DISEASERSIST"/>
</dbReference>
<evidence type="ECO:0000313" key="23">
    <source>
        <dbReference type="EMBL" id="VVA37989.1"/>
    </source>
</evidence>
<dbReference type="InterPro" id="IPR042197">
    <property type="entry name" value="Apaf_helical"/>
</dbReference>
<dbReference type="GO" id="GO:0016984">
    <property type="term" value="F:ribulose-bisphosphate carboxylase activity"/>
    <property type="evidence" value="ECO:0007669"/>
    <property type="project" value="UniProtKB-EC"/>
</dbReference>
<keyword evidence="7" id="KW-0113">Calvin cycle</keyword>
<dbReference type="GO" id="GO:0009507">
    <property type="term" value="C:chloroplast"/>
    <property type="evidence" value="ECO:0007669"/>
    <property type="project" value="UniProtKB-SubCell"/>
</dbReference>
<dbReference type="SUPFAM" id="SSF52058">
    <property type="entry name" value="L domain-like"/>
    <property type="match status" value="1"/>
</dbReference>
<evidence type="ECO:0000256" key="13">
    <source>
        <dbReference type="ARBA" id="ARBA00023033"/>
    </source>
</evidence>
<dbReference type="InterPro" id="IPR002182">
    <property type="entry name" value="NB-ARC"/>
</dbReference>
<dbReference type="Pfam" id="PF23282">
    <property type="entry name" value="WHD_ROQ1"/>
    <property type="match status" value="1"/>
</dbReference>
<dbReference type="PANTHER" id="PTHR11017:SF563">
    <property type="entry name" value="TMV RESISTANCE PROTEIN N-LIKE"/>
    <property type="match status" value="1"/>
</dbReference>
<feature type="domain" description="TIR" evidence="20">
    <location>
        <begin position="129"/>
        <end position="209"/>
    </location>
</feature>
<dbReference type="Gene3D" id="3.40.50.10140">
    <property type="entry name" value="Toll/interleukin-1 receptor homology (TIR) domain"/>
    <property type="match status" value="1"/>
</dbReference>
<dbReference type="InterPro" id="IPR027417">
    <property type="entry name" value="P-loop_NTPase"/>
</dbReference>
<feature type="domain" description="Ribulose bisphosphate carboxylase large subunit ferrodoxin-like N-terminal" evidence="21">
    <location>
        <begin position="31"/>
        <end position="128"/>
    </location>
</feature>
<dbReference type="InterPro" id="IPR032675">
    <property type="entry name" value="LRR_dom_sf"/>
</dbReference>
<dbReference type="EMBL" id="CABIKO010000594">
    <property type="protein sequence ID" value="VVA37989.1"/>
    <property type="molecule type" value="Genomic_DNA"/>
</dbReference>
<evidence type="ECO:0000256" key="5">
    <source>
        <dbReference type="ARBA" id="ARBA00022528"/>
    </source>
</evidence>
<keyword evidence="8" id="KW-0433">Leucine-rich repeat</keyword>
<dbReference type="Pfam" id="PF01582">
    <property type="entry name" value="TIR"/>
    <property type="match status" value="1"/>
</dbReference>
<keyword evidence="16" id="KW-0120">Carbon dioxide fixation</keyword>
<feature type="domain" description="NB-ARC" evidence="19">
    <location>
        <begin position="225"/>
        <end position="393"/>
    </location>
</feature>
<dbReference type="InterPro" id="IPR044974">
    <property type="entry name" value="Disease_R_plants"/>
</dbReference>
<evidence type="ECO:0000256" key="3">
    <source>
        <dbReference type="ARBA" id="ARBA00012287"/>
    </source>
</evidence>
<keyword evidence="11" id="KW-0611">Plant defense</keyword>
<keyword evidence="5" id="KW-0150">Chloroplast</keyword>
<dbReference type="Pfam" id="PF02788">
    <property type="entry name" value="RuBisCO_large_N"/>
    <property type="match status" value="1"/>
</dbReference>
<dbReference type="Proteomes" id="UP000327085">
    <property type="component" value="Chromosome 2"/>
</dbReference>
<dbReference type="GO" id="GO:0006952">
    <property type="term" value="P:defense response"/>
    <property type="evidence" value="ECO:0007669"/>
    <property type="project" value="UniProtKB-KW"/>
</dbReference>
<evidence type="ECO:0000259" key="20">
    <source>
        <dbReference type="Pfam" id="PF01582"/>
    </source>
</evidence>
<dbReference type="AlphaFoldDB" id="A0A5E4GDP9"/>
<evidence type="ECO:0000256" key="1">
    <source>
        <dbReference type="ARBA" id="ARBA00004229"/>
    </source>
</evidence>
<evidence type="ECO:0000259" key="21">
    <source>
        <dbReference type="Pfam" id="PF02788"/>
    </source>
</evidence>
<evidence type="ECO:0000256" key="4">
    <source>
        <dbReference type="ARBA" id="ARBA00017725"/>
    </source>
</evidence>
<evidence type="ECO:0000259" key="19">
    <source>
        <dbReference type="Pfam" id="PF00931"/>
    </source>
</evidence>
<dbReference type="Gene3D" id="3.30.70.150">
    <property type="entry name" value="RuBisCO large subunit, N-terminal domain"/>
    <property type="match status" value="1"/>
</dbReference>
<keyword evidence="14" id="KW-0601">Photorespiration</keyword>
<evidence type="ECO:0000256" key="6">
    <source>
        <dbReference type="ARBA" id="ARBA00022531"/>
    </source>
</evidence>
<keyword evidence="10" id="KW-0677">Repeat</keyword>
<dbReference type="SUPFAM" id="SSF46785">
    <property type="entry name" value="Winged helix' DNA-binding domain"/>
    <property type="match status" value="1"/>
</dbReference>
<organism evidence="23 24">
    <name type="scientific">Prunus dulcis</name>
    <name type="common">Almond</name>
    <name type="synonym">Amygdalus dulcis</name>
    <dbReference type="NCBI Taxonomy" id="3755"/>
    <lineage>
        <taxon>Eukaryota</taxon>
        <taxon>Viridiplantae</taxon>
        <taxon>Streptophyta</taxon>
        <taxon>Embryophyta</taxon>
        <taxon>Tracheophyta</taxon>
        <taxon>Spermatophyta</taxon>
        <taxon>Magnoliopsida</taxon>
        <taxon>eudicotyledons</taxon>
        <taxon>Gunneridae</taxon>
        <taxon>Pentapetalae</taxon>
        <taxon>rosids</taxon>
        <taxon>fabids</taxon>
        <taxon>Rosales</taxon>
        <taxon>Rosaceae</taxon>
        <taxon>Amygdaloideae</taxon>
        <taxon>Amygdaleae</taxon>
        <taxon>Prunus</taxon>
    </lineage>
</organism>
<dbReference type="Gene3D" id="1.10.8.430">
    <property type="entry name" value="Helical domain of apoptotic protease-activating factors"/>
    <property type="match status" value="1"/>
</dbReference>
<reference evidence="24" key="1">
    <citation type="journal article" date="2020" name="Plant J.">
        <title>Transposons played a major role in the diversification between the closely related almond and peach genomes: results from the almond genome sequence.</title>
        <authorList>
            <person name="Alioto T."/>
            <person name="Alexiou K.G."/>
            <person name="Bardil A."/>
            <person name="Barteri F."/>
            <person name="Castanera R."/>
            <person name="Cruz F."/>
            <person name="Dhingra A."/>
            <person name="Duval H."/>
            <person name="Fernandez I Marti A."/>
            <person name="Frias L."/>
            <person name="Galan B."/>
            <person name="Garcia J.L."/>
            <person name="Howad W."/>
            <person name="Gomez-Garrido J."/>
            <person name="Gut M."/>
            <person name="Julca I."/>
            <person name="Morata J."/>
            <person name="Puigdomenech P."/>
            <person name="Ribeca P."/>
            <person name="Rubio Cabetas M.J."/>
            <person name="Vlasova A."/>
            <person name="Wirthensohn M."/>
            <person name="Garcia-Mas J."/>
            <person name="Gabaldon T."/>
            <person name="Casacuberta J.M."/>
            <person name="Arus P."/>
        </authorList>
    </citation>
    <scope>NUCLEOTIDE SEQUENCE [LARGE SCALE GENOMIC DNA]</scope>
    <source>
        <strain evidence="24">cv. Texas</strain>
    </source>
</reference>
<dbReference type="InterPro" id="IPR017443">
    <property type="entry name" value="RuBisCO_lsu_fd_N"/>
</dbReference>
<dbReference type="GO" id="GO:0009853">
    <property type="term" value="P:photorespiration"/>
    <property type="evidence" value="ECO:0007669"/>
    <property type="project" value="UniProtKB-KW"/>
</dbReference>
<dbReference type="Gene3D" id="3.80.10.10">
    <property type="entry name" value="Ribonuclease Inhibitor"/>
    <property type="match status" value="1"/>
</dbReference>
<evidence type="ECO:0000256" key="15">
    <source>
        <dbReference type="ARBA" id="ARBA00023239"/>
    </source>
</evidence>
<dbReference type="SUPFAM" id="SSF52540">
    <property type="entry name" value="P-loop containing nucleoside triphosphate hydrolases"/>
    <property type="match status" value="1"/>
</dbReference>
<dbReference type="PANTHER" id="PTHR11017">
    <property type="entry name" value="LEUCINE-RICH REPEAT-CONTAINING PROTEIN"/>
    <property type="match status" value="1"/>
</dbReference>
<evidence type="ECO:0000256" key="10">
    <source>
        <dbReference type="ARBA" id="ARBA00022737"/>
    </source>
</evidence>
<gene>
    <name evidence="23" type="ORF">ALMOND_2B023113</name>
</gene>
<accession>A0A5E4GDP9</accession>
<dbReference type="InterPro" id="IPR036422">
    <property type="entry name" value="RuBisCO_lsu_N_sf"/>
</dbReference>
<dbReference type="OMA" id="IDIMAIY"/>
<dbReference type="GO" id="GO:0019253">
    <property type="term" value="P:reductive pentose-phosphate cycle"/>
    <property type="evidence" value="ECO:0007669"/>
    <property type="project" value="UniProtKB-KW"/>
</dbReference>
<dbReference type="InParanoid" id="A0A5E4GDP9"/>
<comment type="similarity">
    <text evidence="2">Belongs to the RuBisCO large chain family. Type I subfamily.</text>
</comment>
<evidence type="ECO:0000256" key="2">
    <source>
        <dbReference type="ARBA" id="ARBA00006204"/>
    </source>
</evidence>
<dbReference type="EC" id="4.1.1.39" evidence="3"/>
<dbReference type="GO" id="GO:0043531">
    <property type="term" value="F:ADP binding"/>
    <property type="evidence" value="ECO:0007669"/>
    <property type="project" value="InterPro"/>
</dbReference>
<feature type="domain" description="Disease resistance protein Roq1-like winged-helix" evidence="22">
    <location>
        <begin position="463"/>
        <end position="533"/>
    </location>
</feature>
<evidence type="ECO:0000256" key="11">
    <source>
        <dbReference type="ARBA" id="ARBA00022821"/>
    </source>
</evidence>
<evidence type="ECO:0000256" key="14">
    <source>
        <dbReference type="ARBA" id="ARBA00023238"/>
    </source>
</evidence>
<dbReference type="InterPro" id="IPR035897">
    <property type="entry name" value="Toll_tir_struct_dom_sf"/>
</dbReference>
<keyword evidence="13" id="KW-0503">Monooxygenase</keyword>
<keyword evidence="6" id="KW-0602">Photosynthesis</keyword>
<dbReference type="Pfam" id="PF00931">
    <property type="entry name" value="NB-ARC"/>
    <property type="match status" value="1"/>
</dbReference>
<evidence type="ECO:0000259" key="22">
    <source>
        <dbReference type="Pfam" id="PF23282"/>
    </source>
</evidence>
<dbReference type="GO" id="GO:0007165">
    <property type="term" value="P:signal transduction"/>
    <property type="evidence" value="ECO:0007669"/>
    <property type="project" value="InterPro"/>
</dbReference>
<comment type="catalytic activity">
    <reaction evidence="17">
        <text>D-ribulose 1,5-bisphosphate + O2 = 2-phosphoglycolate + (2R)-3-phosphoglycerate + 2 H(+)</text>
        <dbReference type="Rhea" id="RHEA:36631"/>
        <dbReference type="ChEBI" id="CHEBI:15378"/>
        <dbReference type="ChEBI" id="CHEBI:15379"/>
        <dbReference type="ChEBI" id="CHEBI:57870"/>
        <dbReference type="ChEBI" id="CHEBI:58033"/>
        <dbReference type="ChEBI" id="CHEBI:58272"/>
    </reaction>
</comment>
<dbReference type="InterPro" id="IPR036390">
    <property type="entry name" value="WH_DNA-bd_sf"/>
</dbReference>
<dbReference type="SUPFAM" id="SSF54966">
    <property type="entry name" value="RuBisCO, large subunit, small (N-terminal) domain"/>
    <property type="match status" value="1"/>
</dbReference>
<evidence type="ECO:0000256" key="8">
    <source>
        <dbReference type="ARBA" id="ARBA00022614"/>
    </source>
</evidence>
<dbReference type="GO" id="GO:0004497">
    <property type="term" value="F:monooxygenase activity"/>
    <property type="evidence" value="ECO:0007669"/>
    <property type="project" value="UniProtKB-KW"/>
</dbReference>
<evidence type="ECO:0000256" key="7">
    <source>
        <dbReference type="ARBA" id="ARBA00022567"/>
    </source>
</evidence>
<evidence type="ECO:0000256" key="17">
    <source>
        <dbReference type="ARBA" id="ARBA00048059"/>
    </source>
</evidence>
<dbReference type="Gene3D" id="3.40.50.300">
    <property type="entry name" value="P-loop containing nucleotide triphosphate hydrolases"/>
    <property type="match status" value="1"/>
</dbReference>
<proteinExistence type="inferred from homology"/>
<evidence type="ECO:0000256" key="12">
    <source>
        <dbReference type="ARBA" id="ARBA00023002"/>
    </source>
</evidence>
<evidence type="ECO:0000256" key="16">
    <source>
        <dbReference type="ARBA" id="ARBA00023300"/>
    </source>
</evidence>
<sequence length="714" mass="80667">MSCREGLMSPQTETKASVGFKAGVKDYKLTYYTPDYETKDTDILAAFRVTPQPGVPPEEAGAAVAAESSTGTWTTVWTDGLTSLDRYKGRCYHIEPVAGEESQFIAYVAYPLDLFEEGYVTNMFTSIVDYASSKWCLDDLVLILERKRISGHVVLPVFYDVDPSEDKVNVWKAALIEAADLAGMVLQNEADGHESKFINKIVKVIEGKLRRNSLSVAPYLIGMDHRVKEINLWLQDGSSDVRILVVYGIGGIGKTTIAHVVYNSNFKRFKGSSFLENIREISEGRNGLVQMQIQLLSDILNGREVTVRSVSEGILKIKDVISCKKALLVLDDVDHMSQFDAILRMRDCFYPGSKIIITTRCAWLFKAEVVKVHNVETFNHDESLELFSWHAFGQDHPIEGYTKLSEKVVSQSGGLPLALKTLGSSLSGQSIAVWESALKKLEVIPNGDIMNKLKISYDSLQDNDDQDLFLHVACFFIEKDKDVTVKILDGCDFYTTVGIQNLIDICLVTIDGHNTLRMHQMIRDMGREIVRLESKEPEKRSRLWDQTPSGNSNKVVLETNAFTRMVKLRLLQLSYVQLNGGYEEFPKGLRWLYWLEFPLDSIPSEFRLESLVVLEMHDSSLRKIWKGTKFLPSLKILDLSGSGILTETGDFSLVPNLERLILEDCVSLVDVHESIGNLEKLVHLNMKTCKNIRKLSKENFYAKITRNSHFIWLL</sequence>